<keyword evidence="1" id="KW-1185">Reference proteome</keyword>
<dbReference type="WBParaSite" id="Pan_g11153.t1">
    <property type="protein sequence ID" value="Pan_g11153.t1"/>
    <property type="gene ID" value="Pan_g11153"/>
</dbReference>
<dbReference type="AlphaFoldDB" id="A0A7E4UPA0"/>
<accession>A0A7E4UPA0</accession>
<sequence>MDRQIFPTTVLGSLCFTALYDNVYEGLLHSIVRHYRQFQKATPLLKKVLNRLPSGLRNLLEKATFAAPATRTEALKAIADYWSRRLDGRNAPSHAVGRLSSVSKSRLIACRRR</sequence>
<proteinExistence type="predicted"/>
<evidence type="ECO:0000313" key="2">
    <source>
        <dbReference type="WBParaSite" id="Pan_g11153.t1"/>
    </source>
</evidence>
<evidence type="ECO:0000313" key="1">
    <source>
        <dbReference type="Proteomes" id="UP000492821"/>
    </source>
</evidence>
<reference evidence="2" key="2">
    <citation type="submission" date="2020-10" db="UniProtKB">
        <authorList>
            <consortium name="WormBaseParasite"/>
        </authorList>
    </citation>
    <scope>IDENTIFICATION</scope>
</reference>
<reference evidence="1" key="1">
    <citation type="journal article" date="2013" name="Genetics">
        <title>The draft genome and transcriptome of Panagrellus redivivus are shaped by the harsh demands of a free-living lifestyle.</title>
        <authorList>
            <person name="Srinivasan J."/>
            <person name="Dillman A.R."/>
            <person name="Macchietto M.G."/>
            <person name="Heikkinen L."/>
            <person name="Lakso M."/>
            <person name="Fracchia K.M."/>
            <person name="Antoshechkin I."/>
            <person name="Mortazavi A."/>
            <person name="Wong G."/>
            <person name="Sternberg P.W."/>
        </authorList>
    </citation>
    <scope>NUCLEOTIDE SEQUENCE [LARGE SCALE GENOMIC DNA]</scope>
    <source>
        <strain evidence="1">MT8872</strain>
    </source>
</reference>
<organism evidence="1 2">
    <name type="scientific">Panagrellus redivivus</name>
    <name type="common">Microworm</name>
    <dbReference type="NCBI Taxonomy" id="6233"/>
    <lineage>
        <taxon>Eukaryota</taxon>
        <taxon>Metazoa</taxon>
        <taxon>Ecdysozoa</taxon>
        <taxon>Nematoda</taxon>
        <taxon>Chromadorea</taxon>
        <taxon>Rhabditida</taxon>
        <taxon>Tylenchina</taxon>
        <taxon>Panagrolaimomorpha</taxon>
        <taxon>Panagrolaimoidea</taxon>
        <taxon>Panagrolaimidae</taxon>
        <taxon>Panagrellus</taxon>
    </lineage>
</organism>
<protein>
    <submittedName>
        <fullName evidence="2">Uncharacterized protein</fullName>
    </submittedName>
</protein>
<name>A0A7E4UPA0_PANRE</name>
<dbReference type="Proteomes" id="UP000492821">
    <property type="component" value="Unassembled WGS sequence"/>
</dbReference>